<organism evidence="1 2">
    <name type="scientific">Clunio marinus</name>
    <dbReference type="NCBI Taxonomy" id="568069"/>
    <lineage>
        <taxon>Eukaryota</taxon>
        <taxon>Metazoa</taxon>
        <taxon>Ecdysozoa</taxon>
        <taxon>Arthropoda</taxon>
        <taxon>Hexapoda</taxon>
        <taxon>Insecta</taxon>
        <taxon>Pterygota</taxon>
        <taxon>Neoptera</taxon>
        <taxon>Endopterygota</taxon>
        <taxon>Diptera</taxon>
        <taxon>Nematocera</taxon>
        <taxon>Chironomoidea</taxon>
        <taxon>Chironomidae</taxon>
        <taxon>Clunio</taxon>
    </lineage>
</organism>
<gene>
    <name evidence="1" type="ORF">CLUMA_CG008910</name>
</gene>
<keyword evidence="2" id="KW-1185">Reference proteome</keyword>
<proteinExistence type="predicted"/>
<accession>A0A1J1I8B6</accession>
<name>A0A1J1I8B6_9DIPT</name>
<dbReference type="Proteomes" id="UP000183832">
    <property type="component" value="Unassembled WGS sequence"/>
</dbReference>
<evidence type="ECO:0000313" key="1">
    <source>
        <dbReference type="EMBL" id="CRK95190.1"/>
    </source>
</evidence>
<protein>
    <submittedName>
        <fullName evidence="1">CLUMA_CG008910, isoform A</fullName>
    </submittedName>
</protein>
<dbReference type="AlphaFoldDB" id="A0A1J1I8B6"/>
<dbReference type="EMBL" id="CVRI01000041">
    <property type="protein sequence ID" value="CRK95190.1"/>
    <property type="molecule type" value="Genomic_DNA"/>
</dbReference>
<reference evidence="1 2" key="1">
    <citation type="submission" date="2015-04" db="EMBL/GenBank/DDBJ databases">
        <authorList>
            <person name="Syromyatnikov M.Y."/>
            <person name="Popov V.N."/>
        </authorList>
    </citation>
    <scope>NUCLEOTIDE SEQUENCE [LARGE SCALE GENOMIC DNA]</scope>
</reference>
<sequence>MKEGNSRILFLFLPSLYHHYRFQNRRMKAKKDNSLTALSPDLMYTDEPQIIQNYPTYQQPNVGSHEYGNASNSSEMMMPVNGSYNNPLNDLMNINHEQQQTHLELSSFV</sequence>
<evidence type="ECO:0000313" key="2">
    <source>
        <dbReference type="Proteomes" id="UP000183832"/>
    </source>
</evidence>